<feature type="region of interest" description="Disordered" evidence="5">
    <location>
        <begin position="433"/>
        <end position="518"/>
    </location>
</feature>
<dbReference type="Gene3D" id="6.10.140.1000">
    <property type="match status" value="1"/>
</dbReference>
<organism evidence="7 8">
    <name type="scientific">Pelobates cultripes</name>
    <name type="common">Western spadefoot toad</name>
    <dbReference type="NCBI Taxonomy" id="61616"/>
    <lineage>
        <taxon>Eukaryota</taxon>
        <taxon>Metazoa</taxon>
        <taxon>Chordata</taxon>
        <taxon>Craniata</taxon>
        <taxon>Vertebrata</taxon>
        <taxon>Euteleostomi</taxon>
        <taxon>Amphibia</taxon>
        <taxon>Batrachia</taxon>
        <taxon>Anura</taxon>
        <taxon>Pelobatoidea</taxon>
        <taxon>Pelobatidae</taxon>
        <taxon>Pelobates</taxon>
    </lineage>
</organism>
<evidence type="ECO:0000313" key="8">
    <source>
        <dbReference type="Proteomes" id="UP001295444"/>
    </source>
</evidence>
<dbReference type="InterPro" id="IPR043153">
    <property type="entry name" value="DENN_C"/>
</dbReference>
<feature type="region of interest" description="Disordered" evidence="5">
    <location>
        <begin position="601"/>
        <end position="623"/>
    </location>
</feature>
<feature type="coiled-coil region" evidence="4">
    <location>
        <begin position="671"/>
        <end position="698"/>
    </location>
</feature>
<dbReference type="PROSITE" id="PS50211">
    <property type="entry name" value="DENN"/>
    <property type="match status" value="1"/>
</dbReference>
<dbReference type="EMBL" id="OW240914">
    <property type="protein sequence ID" value="CAH2272837.1"/>
    <property type="molecule type" value="Genomic_DNA"/>
</dbReference>
<dbReference type="InterPro" id="IPR037516">
    <property type="entry name" value="Tripartite_DENN"/>
</dbReference>
<feature type="region of interest" description="Disordered" evidence="5">
    <location>
        <begin position="877"/>
        <end position="938"/>
    </location>
</feature>
<evidence type="ECO:0000313" key="7">
    <source>
        <dbReference type="EMBL" id="CAH2272837.1"/>
    </source>
</evidence>
<feature type="region of interest" description="Disordered" evidence="5">
    <location>
        <begin position="736"/>
        <end position="758"/>
    </location>
</feature>
<dbReference type="FunFam" id="3.30.450.200:FF:000003">
    <property type="entry name" value="DENN domain containing 1A"/>
    <property type="match status" value="1"/>
</dbReference>
<reference evidence="7" key="1">
    <citation type="submission" date="2022-03" db="EMBL/GenBank/DDBJ databases">
        <authorList>
            <person name="Alioto T."/>
            <person name="Alioto T."/>
            <person name="Gomez Garrido J."/>
        </authorList>
    </citation>
    <scope>NUCLEOTIDE SEQUENCE</scope>
</reference>
<accession>A0AAD1VXS3</accession>
<evidence type="ECO:0000259" key="6">
    <source>
        <dbReference type="PROSITE" id="PS50211"/>
    </source>
</evidence>
<feature type="region of interest" description="Disordered" evidence="5">
    <location>
        <begin position="783"/>
        <end position="802"/>
    </location>
</feature>
<dbReference type="PANTHER" id="PTHR13196:SF25">
    <property type="entry name" value="DENN DOMAIN-CONTAINING PROTEIN 1C"/>
    <property type="match status" value="1"/>
</dbReference>
<comment type="subcellular location">
    <subcellularLocation>
        <location evidence="1">Cytoplasmic vesicle</location>
        <location evidence="1">Clathrin-coated vesicle</location>
    </subcellularLocation>
</comment>
<evidence type="ECO:0000256" key="2">
    <source>
        <dbReference type="ARBA" id="ARBA00022658"/>
    </source>
</evidence>
<dbReference type="AlphaFoldDB" id="A0AAD1VXS3"/>
<dbReference type="SMART" id="SM00800">
    <property type="entry name" value="uDENN"/>
    <property type="match status" value="1"/>
</dbReference>
<evidence type="ECO:0000256" key="5">
    <source>
        <dbReference type="SAM" id="MobiDB-lite"/>
    </source>
</evidence>
<feature type="compositionally biased region" description="Polar residues" evidence="5">
    <location>
        <begin position="606"/>
        <end position="623"/>
    </location>
</feature>
<proteinExistence type="predicted"/>
<dbReference type="Gene3D" id="3.30.450.200">
    <property type="match status" value="1"/>
</dbReference>
<dbReference type="Gene3D" id="3.40.50.11500">
    <property type="match status" value="1"/>
</dbReference>
<dbReference type="PANTHER" id="PTHR13196">
    <property type="entry name" value="DENN DOMAIN-CONTAINING"/>
    <property type="match status" value="1"/>
</dbReference>
<feature type="domain" description="UDENN" evidence="6">
    <location>
        <begin position="13"/>
        <end position="374"/>
    </location>
</feature>
<keyword evidence="4" id="KW-0175">Coiled coil</keyword>
<sequence length="938" mass="104998">MGSRIKENPERIFDGFFEVLRPESVKADPILKRQFPEHLEDQDSYAALAQFCFPFDIARWQNSSVQHFSFTLTDLQGYQRLGFCRLSIQAKSCICILSCLPWFELFYKLLNNIAEYLAKEQFNEVDQLLQALYEHPVPEINTALSLEMLSHFITPDPTRLPSIPENRNLTEFMVAVHVDTMLQLYSSLLYERRILITCTKLSTLTACVHASAALLYPMYWQHIYIPTLPPHLLDYIGAPMPYLIGVHSSLMEQMNTKTMEEVVIFNVDTNSLETPFQDLQNLPPNVVSLLKLRLRKQSALMGDGVSKVFLKAQAMLFGGYRDALICTPGEPVSFCQESFLNNKCSAMRGFLQNAVHLQLFNQFIDSRLEKLNAGDGFMDIFEQEITNCGLSGNSKSYQLWLDNIKKGSGSLINNVKTRAHPAVRNMLRYAKGQARSGLQGMRSRMKQKEQHQLHRGGSLRGDGGLTQNHEKLQSRLPITQHFGQSRPKRPGKRYLESDSWESQSHPQEETGKESEVVAEAEDEFPLMEDQGMDLLDEIFETLNTRAPGEERALYGTHSLDFFNLDDSQYFTRFQSISPTSEEDLSISQPRDSCLWYLQEEDEGSLDETNTSPEPTSLTSDSTSMNLEDISQTTKDIPPSVLVASPISEIILPTTKFTFPLALNDTSEIQEVTTLAEARTSLENEVKLLTKEVALLSKADTLPTEDIKAQVNMAIPITTDIPTPKAEVNSQANVVTSQIKDNSATPESAVSSTGSSTKTPENIVPVTVISSTPESVVPATITQKGATTEGPTPNHYKTTEKDRECTNQGASYRVSGPSVRTTISRFQSGPLDPRLMWPGTKKDAAQKVINFINQQQKNTPQTPCTLNMIPRNTSNSKLKVQSDLSPTSNNPKSIQALNANASISIPKRERVDQEVSPESADLSLPSLPKVSELKKRFEV</sequence>
<dbReference type="InterPro" id="IPR005112">
    <property type="entry name" value="dDENN_dom"/>
</dbReference>
<keyword evidence="3" id="KW-0968">Cytoplasmic vesicle</keyword>
<dbReference type="SMART" id="SM00801">
    <property type="entry name" value="dDENN"/>
    <property type="match status" value="1"/>
</dbReference>
<gene>
    <name evidence="7" type="ORF">PECUL_23A034362</name>
</gene>
<feature type="compositionally biased region" description="Polar residues" evidence="5">
    <location>
        <begin position="877"/>
        <end position="902"/>
    </location>
</feature>
<dbReference type="GO" id="GO:0032456">
    <property type="term" value="P:endocytic recycling"/>
    <property type="evidence" value="ECO:0007669"/>
    <property type="project" value="TreeGrafter"/>
</dbReference>
<dbReference type="Proteomes" id="UP001295444">
    <property type="component" value="Chromosome 03"/>
</dbReference>
<evidence type="ECO:0000256" key="3">
    <source>
        <dbReference type="ARBA" id="ARBA00023329"/>
    </source>
</evidence>
<dbReference type="InterPro" id="IPR005113">
    <property type="entry name" value="uDENN_dom"/>
</dbReference>
<dbReference type="GO" id="GO:0006897">
    <property type="term" value="P:endocytosis"/>
    <property type="evidence" value="ECO:0007669"/>
    <property type="project" value="TreeGrafter"/>
</dbReference>
<dbReference type="SMART" id="SM00799">
    <property type="entry name" value="DENN"/>
    <property type="match status" value="1"/>
</dbReference>
<dbReference type="Pfam" id="PF03455">
    <property type="entry name" value="dDENN"/>
    <property type="match status" value="1"/>
</dbReference>
<dbReference type="FunFam" id="3.40.50.11500:FF:000001">
    <property type="entry name" value="Putative DENN domain-containing protein 1A"/>
    <property type="match status" value="1"/>
</dbReference>
<dbReference type="GO" id="GO:0030136">
    <property type="term" value="C:clathrin-coated vesicle"/>
    <property type="evidence" value="ECO:0007669"/>
    <property type="project" value="UniProtKB-SubCell"/>
</dbReference>
<dbReference type="GO" id="GO:0005829">
    <property type="term" value="C:cytosol"/>
    <property type="evidence" value="ECO:0007669"/>
    <property type="project" value="TreeGrafter"/>
</dbReference>
<dbReference type="GO" id="GO:1901981">
    <property type="term" value="F:phosphatidylinositol phosphate binding"/>
    <property type="evidence" value="ECO:0007669"/>
    <property type="project" value="TreeGrafter"/>
</dbReference>
<feature type="compositionally biased region" description="Basic and acidic residues" evidence="5">
    <location>
        <begin position="506"/>
        <end position="515"/>
    </location>
</feature>
<dbReference type="Pfam" id="PF02141">
    <property type="entry name" value="DENN"/>
    <property type="match status" value="1"/>
</dbReference>
<keyword evidence="8" id="KW-1185">Reference proteome</keyword>
<name>A0AAD1VXS3_PELCU</name>
<evidence type="ECO:0000256" key="4">
    <source>
        <dbReference type="SAM" id="Coils"/>
    </source>
</evidence>
<dbReference type="InterPro" id="IPR040032">
    <property type="entry name" value="DENND1A/B/C"/>
</dbReference>
<dbReference type="InterPro" id="IPR001194">
    <property type="entry name" value="cDENN_dom"/>
</dbReference>
<protein>
    <recommendedName>
        <fullName evidence="6">UDENN domain-containing protein</fullName>
    </recommendedName>
</protein>
<keyword evidence="2" id="KW-0344">Guanine-nucleotide releasing factor</keyword>
<dbReference type="Pfam" id="PF03456">
    <property type="entry name" value="uDENN"/>
    <property type="match status" value="1"/>
</dbReference>
<evidence type="ECO:0000256" key="1">
    <source>
        <dbReference type="ARBA" id="ARBA00004132"/>
    </source>
</evidence>
<dbReference type="GO" id="GO:0005085">
    <property type="term" value="F:guanyl-nucleotide exchange factor activity"/>
    <property type="evidence" value="ECO:0007669"/>
    <property type="project" value="UniProtKB-KW"/>
</dbReference>